<dbReference type="GO" id="GO:0016020">
    <property type="term" value="C:membrane"/>
    <property type="evidence" value="ECO:0007669"/>
    <property type="project" value="UniProtKB-SubCell"/>
</dbReference>
<keyword evidence="4" id="KW-0472">Membrane</keyword>
<evidence type="ECO:0000313" key="6">
    <source>
        <dbReference type="EMBL" id="RZR75163.1"/>
    </source>
</evidence>
<accession>A0A445MLS5</accession>
<dbReference type="PANTHER" id="PTHR45974">
    <property type="entry name" value="RECEPTOR-LIKE PROTEIN 55"/>
    <property type="match status" value="1"/>
</dbReference>
<evidence type="ECO:0000256" key="4">
    <source>
        <dbReference type="ARBA" id="ARBA00023136"/>
    </source>
</evidence>
<evidence type="ECO:0000256" key="1">
    <source>
        <dbReference type="ARBA" id="ARBA00004370"/>
    </source>
</evidence>
<dbReference type="SUPFAM" id="SSF52058">
    <property type="entry name" value="L domain-like"/>
    <property type="match status" value="1"/>
</dbReference>
<dbReference type="Proteomes" id="UP000290560">
    <property type="component" value="Unassembled WGS sequence"/>
</dbReference>
<proteinExistence type="predicted"/>
<dbReference type="EMBL" id="KV876590">
    <property type="protein sequence ID" value="RZR75163.1"/>
    <property type="molecule type" value="Genomic_DNA"/>
</dbReference>
<dbReference type="InterPro" id="IPR032675">
    <property type="entry name" value="LRR_dom_sf"/>
</dbReference>
<sequence length="279" mass="30646">MDIEDNQLTGHLPISTETSPGLDKLINTKHLLFDGNNFTGTIPDSIGLVQTIQALVIESGGLYGEVPKELFSFTQLQQDLLRKFAELALRCLEESAGDRPSMSDVVKEIEMMLNAGEPRIGGTRSRGMRRAQEEGIDEVPYSGERRRRDARTGTNRAKISTGAAAVEGVRVVIDQGNLAAPVSSAIADADPEADRMSDGPCNRRSRSCLEGNRSIKTTESFDTRTSEVRAEDVSRLTAELRELSDGLARESPLTSGDFPDFFVAMSAFSCFRRDFEFDM</sequence>
<evidence type="ECO:0000256" key="5">
    <source>
        <dbReference type="ARBA" id="ARBA00023180"/>
    </source>
</evidence>
<dbReference type="AlphaFoldDB" id="A0A445MLS5"/>
<evidence type="ECO:0000256" key="3">
    <source>
        <dbReference type="ARBA" id="ARBA00022737"/>
    </source>
</evidence>
<organism evidence="6">
    <name type="scientific">Ensete ventricosum</name>
    <name type="common">Abyssinian banana</name>
    <name type="synonym">Musa ensete</name>
    <dbReference type="NCBI Taxonomy" id="4639"/>
    <lineage>
        <taxon>Eukaryota</taxon>
        <taxon>Viridiplantae</taxon>
        <taxon>Streptophyta</taxon>
        <taxon>Embryophyta</taxon>
        <taxon>Tracheophyta</taxon>
        <taxon>Spermatophyta</taxon>
        <taxon>Magnoliopsida</taxon>
        <taxon>Liliopsida</taxon>
        <taxon>Zingiberales</taxon>
        <taxon>Musaceae</taxon>
        <taxon>Ensete</taxon>
    </lineage>
</organism>
<dbReference type="Gene3D" id="3.80.10.10">
    <property type="entry name" value="Ribonuclease Inhibitor"/>
    <property type="match status" value="1"/>
</dbReference>
<keyword evidence="3" id="KW-0677">Repeat</keyword>
<name>A0A445MLS5_ENSVE</name>
<keyword evidence="5" id="KW-0325">Glycoprotein</keyword>
<keyword evidence="2" id="KW-0732">Signal</keyword>
<gene>
    <name evidence="6" type="ORF">BHM03_00050803</name>
</gene>
<evidence type="ECO:0000256" key="2">
    <source>
        <dbReference type="ARBA" id="ARBA00022729"/>
    </source>
</evidence>
<comment type="subcellular location">
    <subcellularLocation>
        <location evidence="1">Membrane</location>
    </subcellularLocation>
</comment>
<reference evidence="6" key="1">
    <citation type="journal article" date="2018" name="Data Brief">
        <title>Genome sequence data from 17 accessions of Ensete ventricosum, a staple food crop for millions in Ethiopia.</title>
        <authorList>
            <person name="Yemataw Z."/>
            <person name="Muzemil S."/>
            <person name="Ambachew D."/>
            <person name="Tripathi L."/>
            <person name="Tesfaye K."/>
            <person name="Chala A."/>
            <person name="Farbos A."/>
            <person name="O'Neill P."/>
            <person name="Moore K."/>
            <person name="Grant M."/>
            <person name="Studholme D.J."/>
        </authorList>
    </citation>
    <scope>NUCLEOTIDE SEQUENCE [LARGE SCALE GENOMIC DNA]</scope>
    <source>
        <tissue evidence="6">Leaf</tissue>
    </source>
</reference>
<protein>
    <recommendedName>
        <fullName evidence="7">Serine-threonine/tyrosine-protein kinase catalytic domain-containing protein</fullName>
    </recommendedName>
</protein>
<evidence type="ECO:0008006" key="7">
    <source>
        <dbReference type="Google" id="ProtNLM"/>
    </source>
</evidence>